<reference evidence="2 3" key="1">
    <citation type="submission" date="2019-03" db="EMBL/GenBank/DDBJ databases">
        <title>Single cell metagenomics reveals metabolic interactions within the superorganism composed of flagellate Streblomastix strix and complex community of Bacteroidetes bacteria on its surface.</title>
        <authorList>
            <person name="Treitli S.C."/>
            <person name="Kolisko M."/>
            <person name="Husnik F."/>
            <person name="Keeling P."/>
            <person name="Hampl V."/>
        </authorList>
    </citation>
    <scope>NUCLEOTIDE SEQUENCE [LARGE SCALE GENOMIC DNA]</scope>
    <source>
        <strain evidence="2">St1</strain>
    </source>
</reference>
<protein>
    <submittedName>
        <fullName evidence="2">Uncharacterized protein</fullName>
    </submittedName>
</protein>
<keyword evidence="1" id="KW-0812">Transmembrane</keyword>
<proteinExistence type="predicted"/>
<dbReference type="EMBL" id="SNRX01000030">
    <property type="protein sequence ID" value="KAA6301072.1"/>
    <property type="molecule type" value="Genomic_DNA"/>
</dbReference>
<dbReference type="AlphaFoldDB" id="A0A5M8NW59"/>
<organism evidence="2 3">
    <name type="scientific">Candidatus Ordinivivax streblomastigis</name>
    <dbReference type="NCBI Taxonomy" id="2540710"/>
    <lineage>
        <taxon>Bacteria</taxon>
        <taxon>Pseudomonadati</taxon>
        <taxon>Bacteroidota</taxon>
        <taxon>Bacteroidia</taxon>
        <taxon>Bacteroidales</taxon>
        <taxon>Candidatus Ordinivivax</taxon>
    </lineage>
</organism>
<evidence type="ECO:0000313" key="2">
    <source>
        <dbReference type="EMBL" id="KAA6301072.1"/>
    </source>
</evidence>
<sequence>MLKLLVFIAVDVIAFYYLWRTIVKELNMKN</sequence>
<feature type="transmembrane region" description="Helical" evidence="1">
    <location>
        <begin position="6"/>
        <end position="23"/>
    </location>
</feature>
<comment type="caution">
    <text evidence="2">The sequence shown here is derived from an EMBL/GenBank/DDBJ whole genome shotgun (WGS) entry which is preliminary data.</text>
</comment>
<evidence type="ECO:0000313" key="3">
    <source>
        <dbReference type="Proteomes" id="UP000324575"/>
    </source>
</evidence>
<dbReference type="Proteomes" id="UP000324575">
    <property type="component" value="Unassembled WGS sequence"/>
</dbReference>
<accession>A0A5M8NW59</accession>
<name>A0A5M8NW59_9BACT</name>
<keyword evidence="1" id="KW-0472">Membrane</keyword>
<gene>
    <name evidence="2" type="ORF">EZS26_002788</name>
</gene>
<keyword evidence="1" id="KW-1133">Transmembrane helix</keyword>
<evidence type="ECO:0000256" key="1">
    <source>
        <dbReference type="SAM" id="Phobius"/>
    </source>
</evidence>